<keyword evidence="1" id="KW-0812">Transmembrane</keyword>
<dbReference type="RefSeq" id="WP_344045799.1">
    <property type="nucleotide sequence ID" value="NZ_BAAAPB010000002.1"/>
</dbReference>
<accession>A0ABN2RBW4</accession>
<reference evidence="2 3" key="1">
    <citation type="journal article" date="2019" name="Int. J. Syst. Evol. Microbiol.">
        <title>The Global Catalogue of Microorganisms (GCM) 10K type strain sequencing project: providing services to taxonomists for standard genome sequencing and annotation.</title>
        <authorList>
            <consortium name="The Broad Institute Genomics Platform"/>
            <consortium name="The Broad Institute Genome Sequencing Center for Infectious Disease"/>
            <person name="Wu L."/>
            <person name="Ma J."/>
        </authorList>
    </citation>
    <scope>NUCLEOTIDE SEQUENCE [LARGE SCALE GENOMIC DNA]</scope>
    <source>
        <strain evidence="2 3">JCM 15309</strain>
    </source>
</reference>
<name>A0ABN2RBW4_9ACTN</name>
<evidence type="ECO:0000313" key="2">
    <source>
        <dbReference type="EMBL" id="GAA1966590.1"/>
    </source>
</evidence>
<organism evidence="2 3">
    <name type="scientific">Nocardioides panacihumi</name>
    <dbReference type="NCBI Taxonomy" id="400774"/>
    <lineage>
        <taxon>Bacteria</taxon>
        <taxon>Bacillati</taxon>
        <taxon>Actinomycetota</taxon>
        <taxon>Actinomycetes</taxon>
        <taxon>Propionibacteriales</taxon>
        <taxon>Nocardioidaceae</taxon>
        <taxon>Nocardioides</taxon>
    </lineage>
</organism>
<gene>
    <name evidence="2" type="ORF">GCM10009798_28720</name>
</gene>
<dbReference type="Proteomes" id="UP001500571">
    <property type="component" value="Unassembled WGS sequence"/>
</dbReference>
<protein>
    <submittedName>
        <fullName evidence="2">Uncharacterized protein</fullName>
    </submittedName>
</protein>
<feature type="transmembrane region" description="Helical" evidence="1">
    <location>
        <begin position="105"/>
        <end position="126"/>
    </location>
</feature>
<feature type="transmembrane region" description="Helical" evidence="1">
    <location>
        <begin position="12"/>
        <end position="33"/>
    </location>
</feature>
<keyword evidence="1" id="KW-1133">Transmembrane helix</keyword>
<dbReference type="EMBL" id="BAAAPB010000002">
    <property type="protein sequence ID" value="GAA1966590.1"/>
    <property type="molecule type" value="Genomic_DNA"/>
</dbReference>
<proteinExistence type="predicted"/>
<evidence type="ECO:0000313" key="3">
    <source>
        <dbReference type="Proteomes" id="UP001500571"/>
    </source>
</evidence>
<keyword evidence="3" id="KW-1185">Reference proteome</keyword>
<comment type="caution">
    <text evidence="2">The sequence shown here is derived from an EMBL/GenBank/DDBJ whole genome shotgun (WGS) entry which is preliminary data.</text>
</comment>
<evidence type="ECO:0000256" key="1">
    <source>
        <dbReference type="SAM" id="Phobius"/>
    </source>
</evidence>
<keyword evidence="1" id="KW-0472">Membrane</keyword>
<sequence>MKLYADLPAHRARQLIGDSLVVAWVAVGVWLAVEVHRATERLAAPGRGIDRSAGDLAGRLRDAGHSLDGLPLVGDQASRPFDGAGTAADRLAAAGRAQVAAVDAMAFWLGLATALLPILLALAFYLPPRIRFVRRATAGRRFLDSTADLDLFALRALANQPLHLLARISDDPARAWRMQDPDVVRRLATLELRDAGLAPPADLR</sequence>